<organism evidence="1 2">
    <name type="scientific">Polypedilum vanderplanki</name>
    <name type="common">Sleeping chironomid midge</name>
    <dbReference type="NCBI Taxonomy" id="319348"/>
    <lineage>
        <taxon>Eukaryota</taxon>
        <taxon>Metazoa</taxon>
        <taxon>Ecdysozoa</taxon>
        <taxon>Arthropoda</taxon>
        <taxon>Hexapoda</taxon>
        <taxon>Insecta</taxon>
        <taxon>Pterygota</taxon>
        <taxon>Neoptera</taxon>
        <taxon>Endopterygota</taxon>
        <taxon>Diptera</taxon>
        <taxon>Nematocera</taxon>
        <taxon>Chironomoidea</taxon>
        <taxon>Chironomidae</taxon>
        <taxon>Chironominae</taxon>
        <taxon>Polypedilum</taxon>
        <taxon>Polypedilum</taxon>
    </lineage>
</organism>
<evidence type="ECO:0000313" key="2">
    <source>
        <dbReference type="Proteomes" id="UP001107558"/>
    </source>
</evidence>
<gene>
    <name evidence="1" type="ORF">PVAND_009655</name>
</gene>
<dbReference type="OrthoDB" id="7883576at2759"/>
<comment type="caution">
    <text evidence="1">The sequence shown here is derived from an EMBL/GenBank/DDBJ whole genome shotgun (WGS) entry which is preliminary data.</text>
</comment>
<dbReference type="EMBL" id="JADBJN010000001">
    <property type="protein sequence ID" value="KAG5680130.1"/>
    <property type="molecule type" value="Genomic_DNA"/>
</dbReference>
<protein>
    <submittedName>
        <fullName evidence="1">Uncharacterized protein</fullName>
    </submittedName>
</protein>
<keyword evidence="2" id="KW-1185">Reference proteome</keyword>
<sequence>MQLKNYSVGSSQEQKKSMFSIPKLLFNKKENAQISENKKTAIDLTSALIPEKERIELSKVIQQQSQVEVVDNFIPQFIDCEDTVNVSNSKPIDFGECCERITLRELRQNCKEAHLANFSMIGKILRKKYRKKIPYIQHAYAKHTINQFKFDTPSPDDQILAHLSKKKK</sequence>
<name>A0A9J6CDJ2_POLVA</name>
<dbReference type="AlphaFoldDB" id="A0A9J6CDJ2"/>
<proteinExistence type="predicted"/>
<dbReference type="Proteomes" id="UP001107558">
    <property type="component" value="Chromosome 1"/>
</dbReference>
<reference evidence="1" key="1">
    <citation type="submission" date="2021-03" db="EMBL/GenBank/DDBJ databases">
        <title>Chromosome level genome of the anhydrobiotic midge Polypedilum vanderplanki.</title>
        <authorList>
            <person name="Yoshida Y."/>
            <person name="Kikawada T."/>
            <person name="Gusev O."/>
        </authorList>
    </citation>
    <scope>NUCLEOTIDE SEQUENCE</scope>
    <source>
        <strain evidence="1">NIAS01</strain>
        <tissue evidence="1">Whole body or cell culture</tissue>
    </source>
</reference>
<accession>A0A9J6CDJ2</accession>
<evidence type="ECO:0000313" key="1">
    <source>
        <dbReference type="EMBL" id="KAG5680130.1"/>
    </source>
</evidence>